<dbReference type="Ensembl" id="ENSSORT00005051247.1">
    <property type="protein sequence ID" value="ENSSORP00005050043.1"/>
    <property type="gene ID" value="ENSSORG00005022712.1"/>
</dbReference>
<keyword evidence="9 14" id="KW-0175">Coiled coil</keyword>
<dbReference type="SUPFAM" id="SSF53448">
    <property type="entry name" value="Nucleotide-diphospho-sugar transferases"/>
    <property type="match status" value="1"/>
</dbReference>
<dbReference type="PANTHER" id="PTHR12369:SF19">
    <property type="entry name" value="CHONDROITIN SULFATE N-ACETYLGALACTOSAMINYLTRANSFERASE 1"/>
    <property type="match status" value="1"/>
</dbReference>
<evidence type="ECO:0000256" key="14">
    <source>
        <dbReference type="SAM" id="Coils"/>
    </source>
</evidence>
<keyword evidence="3 13" id="KW-0808">Transferase</keyword>
<dbReference type="GO" id="GO:0047238">
    <property type="term" value="F:glucuronosyl-N-acetylgalactosaminyl-proteoglycan 4-beta-N-acetylgalactosaminyltransferase activity"/>
    <property type="evidence" value="ECO:0007669"/>
    <property type="project" value="TreeGrafter"/>
</dbReference>
<dbReference type="InterPro" id="IPR029044">
    <property type="entry name" value="Nucleotide-diphossugar_trans"/>
</dbReference>
<keyword evidence="11" id="KW-0325">Glycoprotein</keyword>
<dbReference type="Gene3D" id="3.90.550.10">
    <property type="entry name" value="Spore Coat Polysaccharide Biosynthesis Protein SpsA, Chain A"/>
    <property type="match status" value="1"/>
</dbReference>
<feature type="compositionally biased region" description="Gly residues" evidence="15">
    <location>
        <begin position="64"/>
        <end position="81"/>
    </location>
</feature>
<evidence type="ECO:0000256" key="9">
    <source>
        <dbReference type="ARBA" id="ARBA00023054"/>
    </source>
</evidence>
<dbReference type="GO" id="GO:0046872">
    <property type="term" value="F:metal ion binding"/>
    <property type="evidence" value="ECO:0007669"/>
    <property type="project" value="UniProtKB-KW"/>
</dbReference>
<feature type="transmembrane region" description="Helical" evidence="13">
    <location>
        <begin position="12"/>
        <end position="35"/>
    </location>
</feature>
<evidence type="ECO:0000256" key="3">
    <source>
        <dbReference type="ARBA" id="ARBA00022679"/>
    </source>
</evidence>
<evidence type="ECO:0000256" key="13">
    <source>
        <dbReference type="RuleBase" id="RU364016"/>
    </source>
</evidence>
<feature type="region of interest" description="Disordered" evidence="15">
    <location>
        <begin position="240"/>
        <end position="262"/>
    </location>
</feature>
<dbReference type="FunCoup" id="A0A673CD51">
    <property type="interactions" value="344"/>
</dbReference>
<name>A0A673CD51_9TELE</name>
<feature type="coiled-coil region" evidence="14">
    <location>
        <begin position="102"/>
        <end position="140"/>
    </location>
</feature>
<evidence type="ECO:0000256" key="2">
    <source>
        <dbReference type="ARBA" id="ARBA00009239"/>
    </source>
</evidence>
<evidence type="ECO:0000256" key="6">
    <source>
        <dbReference type="ARBA" id="ARBA00022968"/>
    </source>
</evidence>
<sequence>MLQTAMLRRGLLAWISRVGGVLVLLCCSLSLLYVMTCSPPHSDDTPMSHALPRAGHNHASLGGTRPGAGAGAGGMGGGGAGPPQSGGPPGVQSYQALLQEREEQHRLHISSLKKQIAQLKEALQERSQQLKGVQESLKRAAGGLAEGQEAGTGSQGGQGEAQGSKSQQADLQEFLKSQLSKAEVNAGARLPSEYAVVPFESFTLQRVYQLEMGLTRHPEEKPVRKDKREELGEVLETALHSLNMPSSQQDSRRAAEKTQTSKVYTPSDFIEGITRTEKDKGTLYELTFRGESSNEFRRLVLFRPFGPLMKVKNERVDTANVPINIIVPLSRRTDKFKQFMHNFREVCVRQDGRVHLTVVYFGKEQMNEVRSTLENTSREVNFKNYTLLQLDEEFSRGRGLDVGARAWKGGNVLLFFCDVDIYFTADFLNTCRLNTQPGKKVFYPVLFSQYNPTLIYGGTEHVPPVEQQLVIKKDTGFWRDFGFGMTCQYRSDFINIGGFDIDIKGWGGEDVHLYRKYLHSNLLVVRAPSRGLFHLWHEKHCADELPPDQYRMCMQSKAMNEASHGQLGMLFFRHEIEAHLRKQKQQQNPKKT</sequence>
<organism evidence="16 17">
    <name type="scientific">Sphaeramia orbicularis</name>
    <name type="common">orbiculate cardinalfish</name>
    <dbReference type="NCBI Taxonomy" id="375764"/>
    <lineage>
        <taxon>Eukaryota</taxon>
        <taxon>Metazoa</taxon>
        <taxon>Chordata</taxon>
        <taxon>Craniata</taxon>
        <taxon>Vertebrata</taxon>
        <taxon>Euteleostomi</taxon>
        <taxon>Actinopterygii</taxon>
        <taxon>Neopterygii</taxon>
        <taxon>Teleostei</taxon>
        <taxon>Neoteleostei</taxon>
        <taxon>Acanthomorphata</taxon>
        <taxon>Gobiaria</taxon>
        <taxon>Kurtiformes</taxon>
        <taxon>Apogonoidei</taxon>
        <taxon>Apogonidae</taxon>
        <taxon>Apogoninae</taxon>
        <taxon>Sphaeramia</taxon>
    </lineage>
</organism>
<evidence type="ECO:0000256" key="15">
    <source>
        <dbReference type="SAM" id="MobiDB-lite"/>
    </source>
</evidence>
<evidence type="ECO:0000313" key="17">
    <source>
        <dbReference type="Proteomes" id="UP000472271"/>
    </source>
</evidence>
<dbReference type="GO" id="GO:0047237">
    <property type="term" value="F:glucuronylgalactosylproteoglycan 4-beta-N-acetylgalactosaminyltransferase activity"/>
    <property type="evidence" value="ECO:0007669"/>
    <property type="project" value="UniProtKB-EC"/>
</dbReference>
<dbReference type="InParanoid" id="A0A673CD51"/>
<evidence type="ECO:0000256" key="8">
    <source>
        <dbReference type="ARBA" id="ARBA00023034"/>
    </source>
</evidence>
<dbReference type="InterPro" id="IPR051227">
    <property type="entry name" value="CS_glycosyltransferase"/>
</dbReference>
<evidence type="ECO:0000256" key="7">
    <source>
        <dbReference type="ARBA" id="ARBA00022989"/>
    </source>
</evidence>
<keyword evidence="7 13" id="KW-1133">Transmembrane helix</keyword>
<feature type="region of interest" description="Disordered" evidence="15">
    <location>
        <begin position="145"/>
        <end position="169"/>
    </location>
</feature>
<dbReference type="PANTHER" id="PTHR12369">
    <property type="entry name" value="CHONDROITIN SYNTHASE"/>
    <property type="match status" value="1"/>
</dbReference>
<keyword evidence="4 13" id="KW-0812">Transmembrane</keyword>
<dbReference type="GO" id="GO:0050650">
    <property type="term" value="P:chondroitin sulfate proteoglycan biosynthetic process"/>
    <property type="evidence" value="ECO:0007669"/>
    <property type="project" value="UniProtKB-ARBA"/>
</dbReference>
<reference evidence="16" key="1">
    <citation type="submission" date="2019-06" db="EMBL/GenBank/DDBJ databases">
        <authorList>
            <consortium name="Wellcome Sanger Institute Data Sharing"/>
        </authorList>
    </citation>
    <scope>NUCLEOTIDE SEQUENCE [LARGE SCALE GENOMIC DNA]</scope>
</reference>
<protein>
    <recommendedName>
        <fullName evidence="13">Hexosyltransferase</fullName>
        <ecNumber evidence="13">2.4.1.-</ecNumber>
    </recommendedName>
</protein>
<comment type="subcellular location">
    <subcellularLocation>
        <location evidence="1 13">Golgi apparatus</location>
        <location evidence="1 13">Golgi stack membrane</location>
        <topology evidence="1 13">Single-pass type II membrane protein</topology>
    </subcellularLocation>
</comment>
<dbReference type="AlphaFoldDB" id="A0A673CD51"/>
<evidence type="ECO:0000313" key="16">
    <source>
        <dbReference type="Ensembl" id="ENSSORP00005050043.1"/>
    </source>
</evidence>
<feature type="region of interest" description="Disordered" evidence="15">
    <location>
        <begin position="54"/>
        <end position="92"/>
    </location>
</feature>
<evidence type="ECO:0000256" key="10">
    <source>
        <dbReference type="ARBA" id="ARBA00023136"/>
    </source>
</evidence>
<dbReference type="OrthoDB" id="431432at2759"/>
<comment type="similarity">
    <text evidence="2 13">Belongs to the chondroitin N-acetylgalactosaminyltransferase family.</text>
</comment>
<evidence type="ECO:0000256" key="1">
    <source>
        <dbReference type="ARBA" id="ARBA00004447"/>
    </source>
</evidence>
<proteinExistence type="inferred from homology"/>
<keyword evidence="6 13" id="KW-0735">Signal-anchor</keyword>
<keyword evidence="8 13" id="KW-0333">Golgi apparatus</keyword>
<dbReference type="FunFam" id="3.90.550.10:FF:000059">
    <property type="entry name" value="Hexosyltransferase"/>
    <property type="match status" value="1"/>
</dbReference>
<dbReference type="GO" id="GO:0032580">
    <property type="term" value="C:Golgi cisterna membrane"/>
    <property type="evidence" value="ECO:0007669"/>
    <property type="project" value="UniProtKB-SubCell"/>
</dbReference>
<dbReference type="Pfam" id="PF05679">
    <property type="entry name" value="CHGN"/>
    <property type="match status" value="1"/>
</dbReference>
<dbReference type="EC" id="2.4.1.-" evidence="13"/>
<comment type="catalytic activity">
    <reaction evidence="12">
        <text>3-O-(beta-D-GlcA-(1-&gt;3)-beta-D-Gal-(1-&gt;3)-beta-D-Gal-(1-&gt;4)-beta-D-Xyl)-L-seryl-[protein] + UDP-N-acetyl-alpha-D-galactosamine = 3-O-(beta-D-GalNAc-(1-&gt;4)-beta-D-GlcA-(1-&gt;3)-beta-D-Gal-(1-&gt;3)-beta-D-Gal-(1-&gt;4)-beta-D-Xyl)-L-seryl-[protein] + UDP + H(+)</text>
        <dbReference type="Rhea" id="RHEA:23464"/>
        <dbReference type="Rhea" id="RHEA-COMP:12573"/>
        <dbReference type="Rhea" id="RHEA-COMP:12575"/>
        <dbReference type="ChEBI" id="CHEBI:15378"/>
        <dbReference type="ChEBI" id="CHEBI:58223"/>
        <dbReference type="ChEBI" id="CHEBI:67138"/>
        <dbReference type="ChEBI" id="CHEBI:132093"/>
        <dbReference type="ChEBI" id="CHEBI:132105"/>
        <dbReference type="EC" id="2.4.1.174"/>
    </reaction>
</comment>
<keyword evidence="17" id="KW-1185">Reference proteome</keyword>
<reference evidence="16" key="3">
    <citation type="submission" date="2025-09" db="UniProtKB">
        <authorList>
            <consortium name="Ensembl"/>
        </authorList>
    </citation>
    <scope>IDENTIFICATION</scope>
</reference>
<evidence type="ECO:0000256" key="4">
    <source>
        <dbReference type="ARBA" id="ARBA00022692"/>
    </source>
</evidence>
<accession>A0A673CD51</accession>
<dbReference type="Proteomes" id="UP000472271">
    <property type="component" value="Chromosome 12"/>
</dbReference>
<reference evidence="16" key="2">
    <citation type="submission" date="2025-08" db="UniProtKB">
        <authorList>
            <consortium name="Ensembl"/>
        </authorList>
    </citation>
    <scope>IDENTIFICATION</scope>
</reference>
<evidence type="ECO:0000256" key="12">
    <source>
        <dbReference type="ARBA" id="ARBA00052383"/>
    </source>
</evidence>
<evidence type="ECO:0000256" key="5">
    <source>
        <dbReference type="ARBA" id="ARBA00022723"/>
    </source>
</evidence>
<evidence type="ECO:0000256" key="11">
    <source>
        <dbReference type="ARBA" id="ARBA00023180"/>
    </source>
</evidence>
<gene>
    <name evidence="16" type="primary">csgalnact1a</name>
</gene>
<keyword evidence="10 13" id="KW-0472">Membrane</keyword>
<keyword evidence="5" id="KW-0479">Metal-binding</keyword>
<dbReference type="InterPro" id="IPR008428">
    <property type="entry name" value="Chond_GalNAc"/>
</dbReference>